<reference evidence="2 3" key="1">
    <citation type="journal article" date="2016" name="Int. J. Syst. Evol. Microbiol.">
        <title>Polaribacter haliotis sp. nov., isolated from the gut of abalone Haliotis discus hannai.</title>
        <authorList>
            <person name="Kim Y.O."/>
            <person name="Park I.S."/>
            <person name="Park S."/>
            <person name="Nam B.H."/>
            <person name="Park J.M."/>
            <person name="Kim D.G."/>
            <person name="Yoon J.H."/>
        </authorList>
    </citation>
    <scope>NUCLEOTIDE SEQUENCE [LARGE SCALE GENOMIC DNA]</scope>
    <source>
        <strain evidence="2 3">KCTC 52418</strain>
    </source>
</reference>
<accession>A0A7L8AKJ6</accession>
<keyword evidence="1" id="KW-0812">Transmembrane</keyword>
<dbReference type="KEGG" id="phal:H9I45_05330"/>
<protein>
    <submittedName>
        <fullName evidence="2">Uncharacterized protein</fullName>
    </submittedName>
</protein>
<keyword evidence="3" id="KW-1185">Reference proteome</keyword>
<name>A0A7L8AKJ6_9FLAO</name>
<dbReference type="EMBL" id="CP061813">
    <property type="protein sequence ID" value="QOD62526.1"/>
    <property type="molecule type" value="Genomic_DNA"/>
</dbReference>
<proteinExistence type="predicted"/>
<dbReference type="OrthoDB" id="9856101at2"/>
<dbReference type="RefSeq" id="WP_088353022.1">
    <property type="nucleotide sequence ID" value="NZ_CP061813.1"/>
</dbReference>
<keyword evidence="1" id="KW-1133">Transmembrane helix</keyword>
<feature type="transmembrane region" description="Helical" evidence="1">
    <location>
        <begin position="29"/>
        <end position="46"/>
    </location>
</feature>
<keyword evidence="1" id="KW-0472">Membrane</keyword>
<sequence length="141" mass="16324">MEVGSWKLEVGSWKLEVGSWKLKTMKLSYTKNIIFCFLIVFLVSCGDKSAKVKNSKKIEFFKKLENLDEFKIAEKRIDSLKSEGIEAEISISILKKSYYKEDSLKNISLAFINEGLDYSSNILYTIKFNRDNYKILSIIPN</sequence>
<organism evidence="2 3">
    <name type="scientific">Polaribacter haliotis</name>
    <dbReference type="NCBI Taxonomy" id="1888915"/>
    <lineage>
        <taxon>Bacteria</taxon>
        <taxon>Pseudomonadati</taxon>
        <taxon>Bacteroidota</taxon>
        <taxon>Flavobacteriia</taxon>
        <taxon>Flavobacteriales</taxon>
        <taxon>Flavobacteriaceae</taxon>
    </lineage>
</organism>
<dbReference type="Proteomes" id="UP000516764">
    <property type="component" value="Chromosome"/>
</dbReference>
<evidence type="ECO:0000256" key="1">
    <source>
        <dbReference type="SAM" id="Phobius"/>
    </source>
</evidence>
<gene>
    <name evidence="2" type="ORF">H9I45_05330</name>
</gene>
<dbReference type="AlphaFoldDB" id="A0A7L8AKJ6"/>
<evidence type="ECO:0000313" key="2">
    <source>
        <dbReference type="EMBL" id="QOD62526.1"/>
    </source>
</evidence>
<evidence type="ECO:0000313" key="3">
    <source>
        <dbReference type="Proteomes" id="UP000516764"/>
    </source>
</evidence>